<evidence type="ECO:0000256" key="3">
    <source>
        <dbReference type="ARBA" id="ARBA00022694"/>
    </source>
</evidence>
<evidence type="ECO:0000256" key="11">
    <source>
        <dbReference type="RuleBase" id="RU003313"/>
    </source>
</evidence>
<evidence type="ECO:0000256" key="4">
    <source>
        <dbReference type="ARBA" id="ARBA00022723"/>
    </source>
</evidence>
<dbReference type="SUPFAM" id="SSF52540">
    <property type="entry name" value="P-loop containing nucleoside triphosphate hydrolases"/>
    <property type="match status" value="1"/>
</dbReference>
<dbReference type="GO" id="GO:0030488">
    <property type="term" value="P:tRNA methylation"/>
    <property type="evidence" value="ECO:0007669"/>
    <property type="project" value="TreeGrafter"/>
</dbReference>
<feature type="binding site" evidence="10">
    <location>
        <position position="250"/>
    </location>
    <ligand>
        <name>K(+)</name>
        <dbReference type="ChEBI" id="CHEBI:29103"/>
    </ligand>
</feature>
<dbReference type="GO" id="GO:0002098">
    <property type="term" value="P:tRNA wobble uridine modification"/>
    <property type="evidence" value="ECO:0007669"/>
    <property type="project" value="TreeGrafter"/>
</dbReference>
<feature type="binding site" evidence="10">
    <location>
        <position position="21"/>
    </location>
    <ligand>
        <name>(6S)-5-formyl-5,6,7,8-tetrahydrofolate</name>
        <dbReference type="ChEBI" id="CHEBI:57457"/>
    </ligand>
</feature>
<comment type="function">
    <text evidence="10">Exhibits a very high intrinsic GTPase hydrolysis rate. Involved in the addition of a carboxymethylaminomethyl (cmnm) group at the wobble position (U34) of certain tRNAs, forming tRNA-cmnm(5)s(2)U34.</text>
</comment>
<evidence type="ECO:0000256" key="9">
    <source>
        <dbReference type="ARBA" id="ARBA00023134"/>
    </source>
</evidence>
<keyword evidence="2 10" id="KW-0963">Cytoplasm</keyword>
<dbReference type="Gene3D" id="3.30.1360.120">
    <property type="entry name" value="Probable tRNA modification gtpase trme, domain 1"/>
    <property type="match status" value="1"/>
</dbReference>
<dbReference type="InterPro" id="IPR018948">
    <property type="entry name" value="GTP-bd_TrmE_N"/>
</dbReference>
<dbReference type="InterPro" id="IPR025867">
    <property type="entry name" value="MnmE_helical"/>
</dbReference>
<evidence type="ECO:0000256" key="5">
    <source>
        <dbReference type="ARBA" id="ARBA00022741"/>
    </source>
</evidence>
<dbReference type="PROSITE" id="PS51709">
    <property type="entry name" value="G_TRME"/>
    <property type="match status" value="1"/>
</dbReference>
<feature type="binding site" evidence="10">
    <location>
        <begin position="248"/>
        <end position="254"/>
    </location>
    <ligand>
        <name>GTP</name>
        <dbReference type="ChEBI" id="CHEBI:37565"/>
    </ligand>
</feature>
<keyword evidence="5 10" id="KW-0547">Nucleotide-binding</keyword>
<name>A0A9D2MHL4_9FIRM</name>
<keyword evidence="8 10" id="KW-0630">Potassium</keyword>
<sequence length="454" mass="48066">MAKTIAAVSTGNAAGGIGVIRISGDSAVQTAAKVFSAADGTPLTEVEGYRAKFGRILSGGEPIDEAVALVFRAPKSYTGEDVVELSVHGGLFIVQKTLEAVYDAGAAPAEPGEFTKRAFLNGKIDLAQAEGVANMISAGGKAAAKASMQLIDGALSRRIGGVLQNLLDASALMGAWVDYPDEEIPELENDELENTLSGAVKELQTLLSKYDNGLILTEGVDTAIVGKPNAGKSTLMNLLSGREKSIVTNIAGTTRDIVEGSVRLGDIVLHLNDTAGIRDGADEVEKIGIERTLDKIEQAQLIIAVFDVSRPLDENDRKLIEKCRGKKALAVVNKVDLSADVRIKEVDQAFEKTIYISAKDENYLAAVQKAVYEILGAEHFHSNAPMLANARQKACCKAALRDVEEALSALQCGMTFDAVNVMIDSAADELLALTGKKATVEVVNNIFSKFCVGK</sequence>
<dbReference type="InterPro" id="IPR027368">
    <property type="entry name" value="MnmE_dom2"/>
</dbReference>
<dbReference type="InterPro" id="IPR027266">
    <property type="entry name" value="TrmE/GcvT-like"/>
</dbReference>
<proteinExistence type="inferred from homology"/>
<keyword evidence="9 10" id="KW-0342">GTP-binding</keyword>
<dbReference type="Gene3D" id="3.40.50.300">
    <property type="entry name" value="P-loop containing nucleotide triphosphate hydrolases"/>
    <property type="match status" value="1"/>
</dbReference>
<evidence type="ECO:0000256" key="8">
    <source>
        <dbReference type="ARBA" id="ARBA00022958"/>
    </source>
</evidence>
<dbReference type="InterPro" id="IPR006073">
    <property type="entry name" value="GTP-bd"/>
</dbReference>
<comment type="subunit">
    <text evidence="10">Homodimer. Heterotetramer of two MnmE and two MnmG subunits.</text>
</comment>
<dbReference type="GO" id="GO:0005829">
    <property type="term" value="C:cytosol"/>
    <property type="evidence" value="ECO:0007669"/>
    <property type="project" value="TreeGrafter"/>
</dbReference>
<keyword evidence="4 10" id="KW-0479">Metal-binding</keyword>
<feature type="binding site" evidence="10">
    <location>
        <position position="233"/>
    </location>
    <ligand>
        <name>Mg(2+)</name>
        <dbReference type="ChEBI" id="CHEBI:18420"/>
    </ligand>
</feature>
<evidence type="ECO:0000256" key="6">
    <source>
        <dbReference type="ARBA" id="ARBA00022801"/>
    </source>
</evidence>
<accession>A0A9D2MHL4</accession>
<feature type="binding site" evidence="10">
    <location>
        <position position="248"/>
    </location>
    <ligand>
        <name>K(+)</name>
        <dbReference type="ChEBI" id="CHEBI:29103"/>
    </ligand>
</feature>
<feature type="binding site" evidence="10">
    <location>
        <begin position="229"/>
        <end position="234"/>
    </location>
    <ligand>
        <name>GTP</name>
        <dbReference type="ChEBI" id="CHEBI:37565"/>
    </ligand>
</feature>
<keyword evidence="3 10" id="KW-0819">tRNA processing</keyword>
<feature type="binding site" evidence="10">
    <location>
        <position position="123"/>
    </location>
    <ligand>
        <name>(6S)-5-formyl-5,6,7,8-tetrahydrofolate</name>
        <dbReference type="ChEBI" id="CHEBI:57457"/>
    </ligand>
</feature>
<dbReference type="PRINTS" id="PR00326">
    <property type="entry name" value="GTP1OBG"/>
</dbReference>
<dbReference type="AlphaFoldDB" id="A0A9D2MHL4"/>
<dbReference type="Pfam" id="PF12631">
    <property type="entry name" value="MnmE_helical"/>
    <property type="match status" value="1"/>
</dbReference>
<dbReference type="CDD" id="cd14858">
    <property type="entry name" value="TrmE_N"/>
    <property type="match status" value="1"/>
</dbReference>
<feature type="binding site" evidence="10">
    <location>
        <position position="454"/>
    </location>
    <ligand>
        <name>(6S)-5-formyl-5,6,7,8-tetrahydrofolate</name>
        <dbReference type="ChEBI" id="CHEBI:57457"/>
    </ligand>
</feature>
<feature type="domain" description="TrmE-type G" evidence="12">
    <location>
        <begin position="219"/>
        <end position="376"/>
    </location>
</feature>
<dbReference type="Gene3D" id="1.20.120.430">
    <property type="entry name" value="tRNA modification GTPase MnmE domain 2"/>
    <property type="match status" value="1"/>
</dbReference>
<feature type="binding site" evidence="10">
    <location>
        <position position="254"/>
    </location>
    <ligand>
        <name>Mg(2+)</name>
        <dbReference type="ChEBI" id="CHEBI:18420"/>
    </ligand>
</feature>
<evidence type="ECO:0000256" key="10">
    <source>
        <dbReference type="HAMAP-Rule" id="MF_00379"/>
    </source>
</evidence>
<feature type="binding site" evidence="10">
    <location>
        <position position="229"/>
    </location>
    <ligand>
        <name>K(+)</name>
        <dbReference type="ChEBI" id="CHEBI:29103"/>
    </ligand>
</feature>
<feature type="binding site" evidence="10">
    <location>
        <position position="84"/>
    </location>
    <ligand>
        <name>(6S)-5-formyl-5,6,7,8-tetrahydrofolate</name>
        <dbReference type="ChEBI" id="CHEBI:57457"/>
    </ligand>
</feature>
<reference evidence="13" key="1">
    <citation type="journal article" date="2021" name="PeerJ">
        <title>Extensive microbial diversity within the chicken gut microbiome revealed by metagenomics and culture.</title>
        <authorList>
            <person name="Gilroy R."/>
            <person name="Ravi A."/>
            <person name="Getino M."/>
            <person name="Pursley I."/>
            <person name="Horton D.L."/>
            <person name="Alikhan N.F."/>
            <person name="Baker D."/>
            <person name="Gharbi K."/>
            <person name="Hall N."/>
            <person name="Watson M."/>
            <person name="Adriaenssens E.M."/>
            <person name="Foster-Nyarko E."/>
            <person name="Jarju S."/>
            <person name="Secka A."/>
            <person name="Antonio M."/>
            <person name="Oren A."/>
            <person name="Chaudhuri R.R."/>
            <person name="La Ragione R."/>
            <person name="Hildebrand F."/>
            <person name="Pallen M.J."/>
        </authorList>
    </citation>
    <scope>NUCLEOTIDE SEQUENCE</scope>
    <source>
        <strain evidence="13">CHK188-16595</strain>
    </source>
</reference>
<dbReference type="GO" id="GO:0046872">
    <property type="term" value="F:metal ion binding"/>
    <property type="evidence" value="ECO:0007669"/>
    <property type="project" value="UniProtKB-KW"/>
</dbReference>
<evidence type="ECO:0000256" key="7">
    <source>
        <dbReference type="ARBA" id="ARBA00022842"/>
    </source>
</evidence>
<keyword evidence="7 10" id="KW-0460">Magnesium</keyword>
<dbReference type="Pfam" id="PF10396">
    <property type="entry name" value="TrmE_N"/>
    <property type="match status" value="1"/>
</dbReference>
<dbReference type="InterPro" id="IPR005225">
    <property type="entry name" value="Small_GTP-bd"/>
</dbReference>
<feature type="binding site" evidence="10">
    <location>
        <position position="253"/>
    </location>
    <ligand>
        <name>K(+)</name>
        <dbReference type="ChEBI" id="CHEBI:29103"/>
    </ligand>
</feature>
<dbReference type="HAMAP" id="MF_00379">
    <property type="entry name" value="GTPase_MnmE"/>
    <property type="match status" value="1"/>
</dbReference>
<dbReference type="InterPro" id="IPR031168">
    <property type="entry name" value="G_TrmE"/>
</dbReference>
<comment type="cofactor">
    <cofactor evidence="10">
        <name>K(+)</name>
        <dbReference type="ChEBI" id="CHEBI:29103"/>
    </cofactor>
    <text evidence="10">Binds 1 potassium ion per subunit.</text>
</comment>
<dbReference type="GO" id="GO:0005525">
    <property type="term" value="F:GTP binding"/>
    <property type="evidence" value="ECO:0007669"/>
    <property type="project" value="UniProtKB-UniRule"/>
</dbReference>
<protein>
    <recommendedName>
        <fullName evidence="10">tRNA modification GTPase MnmE</fullName>
        <ecNumber evidence="10">3.6.-.-</ecNumber>
    </recommendedName>
</protein>
<dbReference type="NCBIfam" id="TIGR00450">
    <property type="entry name" value="mnmE_trmE_thdF"/>
    <property type="match status" value="1"/>
</dbReference>
<gene>
    <name evidence="10 13" type="primary">mnmE</name>
    <name evidence="10" type="synonym">trmE</name>
    <name evidence="13" type="ORF">IAA37_03740</name>
</gene>
<dbReference type="PANTHER" id="PTHR42714:SF2">
    <property type="entry name" value="TRNA MODIFICATION GTPASE GTPBP3, MITOCHONDRIAL"/>
    <property type="match status" value="1"/>
</dbReference>
<dbReference type="FunFam" id="3.40.50.300:FF:001376">
    <property type="entry name" value="tRNA modification GTPase MnmE"/>
    <property type="match status" value="1"/>
</dbReference>
<keyword evidence="6 10" id="KW-0378">Hydrolase</keyword>
<comment type="caution">
    <text evidence="10">Lacks conserved residue(s) required for the propagation of feature annotation.</text>
</comment>
<dbReference type="PANTHER" id="PTHR42714">
    <property type="entry name" value="TRNA MODIFICATION GTPASE GTPBP3"/>
    <property type="match status" value="1"/>
</dbReference>
<dbReference type="GO" id="GO:0003924">
    <property type="term" value="F:GTPase activity"/>
    <property type="evidence" value="ECO:0007669"/>
    <property type="project" value="UniProtKB-UniRule"/>
</dbReference>
<evidence type="ECO:0000256" key="1">
    <source>
        <dbReference type="ARBA" id="ARBA00011043"/>
    </source>
</evidence>
<organism evidence="13 14">
    <name type="scientific">Candidatus Eubacterium faecale</name>
    <dbReference type="NCBI Taxonomy" id="2838568"/>
    <lineage>
        <taxon>Bacteria</taxon>
        <taxon>Bacillati</taxon>
        <taxon>Bacillota</taxon>
        <taxon>Clostridia</taxon>
        <taxon>Eubacteriales</taxon>
        <taxon>Eubacteriaceae</taxon>
        <taxon>Eubacterium</taxon>
    </lineage>
</organism>
<evidence type="ECO:0000256" key="2">
    <source>
        <dbReference type="ARBA" id="ARBA00022490"/>
    </source>
</evidence>
<comment type="similarity">
    <text evidence="1 10 11">Belongs to the TRAFAC class TrmE-Era-EngA-EngB-Septin-like GTPase superfamily. TrmE GTPase family.</text>
</comment>
<dbReference type="Proteomes" id="UP000823877">
    <property type="component" value="Unassembled WGS sequence"/>
</dbReference>
<dbReference type="InterPro" id="IPR004520">
    <property type="entry name" value="GTPase_MnmE"/>
</dbReference>
<evidence type="ECO:0000313" key="13">
    <source>
        <dbReference type="EMBL" id="HJB74767.1"/>
    </source>
</evidence>
<comment type="subcellular location">
    <subcellularLocation>
        <location evidence="10">Cytoplasm</location>
    </subcellularLocation>
</comment>
<evidence type="ECO:0000313" key="14">
    <source>
        <dbReference type="Proteomes" id="UP000823877"/>
    </source>
</evidence>
<dbReference type="InterPro" id="IPR027417">
    <property type="entry name" value="P-loop_NTPase"/>
</dbReference>
<evidence type="ECO:0000259" key="12">
    <source>
        <dbReference type="PROSITE" id="PS51709"/>
    </source>
</evidence>
<dbReference type="Pfam" id="PF01926">
    <property type="entry name" value="MMR_HSR1"/>
    <property type="match status" value="1"/>
</dbReference>
<dbReference type="NCBIfam" id="TIGR00231">
    <property type="entry name" value="small_GTP"/>
    <property type="match status" value="1"/>
</dbReference>
<dbReference type="EMBL" id="DWXN01000008">
    <property type="protein sequence ID" value="HJB74767.1"/>
    <property type="molecule type" value="Genomic_DNA"/>
</dbReference>
<feature type="binding site" evidence="10">
    <location>
        <begin position="273"/>
        <end position="276"/>
    </location>
    <ligand>
        <name>GTP</name>
        <dbReference type="ChEBI" id="CHEBI:37565"/>
    </ligand>
</feature>
<dbReference type="CDD" id="cd04164">
    <property type="entry name" value="trmE"/>
    <property type="match status" value="1"/>
</dbReference>
<dbReference type="EC" id="3.6.-.-" evidence="10"/>
<reference evidence="13" key="2">
    <citation type="submission" date="2021-04" db="EMBL/GenBank/DDBJ databases">
        <authorList>
            <person name="Gilroy R."/>
        </authorList>
    </citation>
    <scope>NUCLEOTIDE SEQUENCE</scope>
    <source>
        <strain evidence="13">CHK188-16595</strain>
    </source>
</reference>
<comment type="caution">
    <text evidence="13">The sequence shown here is derived from an EMBL/GenBank/DDBJ whole genome shotgun (WGS) entry which is preliminary data.</text>
</comment>